<comment type="subcellular location">
    <subcellularLocation>
        <location evidence="1">Membrane</location>
        <topology evidence="1">Multi-pass membrane protein</topology>
    </subcellularLocation>
</comment>
<evidence type="ECO:0000256" key="5">
    <source>
        <dbReference type="SAM" id="Phobius"/>
    </source>
</evidence>
<evidence type="ECO:0000256" key="1">
    <source>
        <dbReference type="ARBA" id="ARBA00004141"/>
    </source>
</evidence>
<dbReference type="Pfam" id="PF00916">
    <property type="entry name" value="Sulfate_transp"/>
    <property type="match status" value="1"/>
</dbReference>
<feature type="transmembrane region" description="Helical" evidence="5">
    <location>
        <begin position="110"/>
        <end position="130"/>
    </location>
</feature>
<keyword evidence="2 5" id="KW-0812">Transmembrane</keyword>
<evidence type="ECO:0000259" key="6">
    <source>
        <dbReference type="PROSITE" id="PS50801"/>
    </source>
</evidence>
<protein>
    <submittedName>
        <fullName evidence="8">SulP family inorganic anion transporter</fullName>
    </submittedName>
</protein>
<dbReference type="Pfam" id="PF01740">
    <property type="entry name" value="STAS"/>
    <property type="match status" value="1"/>
</dbReference>
<dbReference type="Gene3D" id="3.30.750.24">
    <property type="entry name" value="STAS domain"/>
    <property type="match status" value="1"/>
</dbReference>
<dbReference type="SUPFAM" id="SSF52091">
    <property type="entry name" value="SpoIIaa-like"/>
    <property type="match status" value="1"/>
</dbReference>
<dbReference type="EMBL" id="LIWG01000010">
    <property type="protein sequence ID" value="MBE3608590.1"/>
    <property type="molecule type" value="Genomic_DNA"/>
</dbReference>
<dbReference type="GO" id="GO:0055085">
    <property type="term" value="P:transmembrane transport"/>
    <property type="evidence" value="ECO:0007669"/>
    <property type="project" value="InterPro"/>
</dbReference>
<gene>
    <name evidence="7" type="ORF">CCAL12919_06115</name>
    <name evidence="8" type="ORF">CCAL9337_07645</name>
</gene>
<feature type="transmembrane region" description="Helical" evidence="5">
    <location>
        <begin position="358"/>
        <end position="386"/>
    </location>
</feature>
<evidence type="ECO:0000313" key="9">
    <source>
        <dbReference type="Proteomes" id="UP000650616"/>
    </source>
</evidence>
<keyword evidence="4 5" id="KW-0472">Membrane</keyword>
<dbReference type="RefSeq" id="WP_169972339.1">
    <property type="nucleotide sequence ID" value="NZ_CP012545.1"/>
</dbReference>
<feature type="domain" description="STAS" evidence="6">
    <location>
        <begin position="397"/>
        <end position="472"/>
    </location>
</feature>
<reference evidence="8 9" key="1">
    <citation type="submission" date="2015-08" db="EMBL/GenBank/DDBJ databases">
        <title>Comparative genomics of the Campylobacter concisus group.</title>
        <authorList>
            <person name="Yee E."/>
            <person name="Chapman M.H."/>
            <person name="Huynh S."/>
            <person name="Bono J.L."/>
            <person name="On S.L."/>
            <person name="St Leger J."/>
            <person name="Foster G."/>
            <person name="Parker C.T."/>
            <person name="Miller W.G."/>
        </authorList>
    </citation>
    <scope>NUCLEOTIDE SEQUENCE [LARGE SCALE GENOMIC DNA]</scope>
    <source>
        <strain evidence="8 9">RM9337</strain>
    </source>
</reference>
<evidence type="ECO:0000313" key="8">
    <source>
        <dbReference type="EMBL" id="MBE3608590.1"/>
    </source>
</evidence>
<feature type="transmembrane region" description="Helical" evidence="5">
    <location>
        <begin position="227"/>
        <end position="248"/>
    </location>
</feature>
<dbReference type="InterPro" id="IPR001902">
    <property type="entry name" value="SLC26A/SulP_fam"/>
</dbReference>
<dbReference type="InterPro" id="IPR002645">
    <property type="entry name" value="STAS_dom"/>
</dbReference>
<proteinExistence type="predicted"/>
<feature type="transmembrane region" description="Helical" evidence="5">
    <location>
        <begin position="33"/>
        <end position="49"/>
    </location>
</feature>
<sequence>MNIKGDVTGGLTAGIIALPLALAFGIASGLGASAGLWGALVLGFFAAIFGGTKMQISGPTGPMSVVAAAIVFNFKGDMGSVMAVFVLTGIFQIIFGVLKLGKFVKYIPYSVISGFMSGVGFIIILLQINPMLGSSSVGNTLSAIESIPQAIADINFTAFYFAVATLLILYLTPKKISRILPTPLLAIIVLTPLCMILKADVATIGEIPLGLPKFIVPNADMALMSSILLYALMLAVLGSIDSLLTSLVADSITKSKHSPNKELIGQGIGNAFVGFVGGIPGAGATMRTVANIKAGGEGRISGVVHALFLLFVALVFAPVVAYVPLCVLAGILIKVGIDILDYRLLKRIAFIPRKDATTMAIVFLLTVFVDLIFAVAIGVVLAWLFYSTNIPKRNKKFNITVCEEEEFKSVKITGPMYFGTSSKIMRNLNRNLNTKHIKIDCRKVTFMDISSVYALEDFIDSVDENATKVSIIIDERSFSGRSLNELKYILRDNIDPTFAENDDE</sequence>
<feature type="transmembrane region" description="Helical" evidence="5">
    <location>
        <begin position="306"/>
        <end position="337"/>
    </location>
</feature>
<dbReference type="AlphaFoldDB" id="A0AAW3ZYS8"/>
<dbReference type="EMBL" id="JADBHS010000010">
    <property type="protein sequence ID" value="MBE2986706.1"/>
    <property type="molecule type" value="Genomic_DNA"/>
</dbReference>
<reference evidence="7 10" key="2">
    <citation type="submission" date="2020-10" db="EMBL/GenBank/DDBJ databases">
        <title>Campylobacter californiensis sp. nov. isolated from cattle and feral swine in California.</title>
        <authorList>
            <person name="Miller W.G."/>
        </authorList>
    </citation>
    <scope>NUCLEOTIDE SEQUENCE [LARGE SCALE GENOMIC DNA]</scope>
    <source>
        <strain evidence="7 10">RM12919</strain>
    </source>
</reference>
<organism evidence="8 9">
    <name type="scientific">Campylobacter californiensis</name>
    <dbReference type="NCBI Taxonomy" id="1032243"/>
    <lineage>
        <taxon>Bacteria</taxon>
        <taxon>Pseudomonadati</taxon>
        <taxon>Campylobacterota</taxon>
        <taxon>Epsilonproteobacteria</taxon>
        <taxon>Campylobacterales</taxon>
        <taxon>Campylobacteraceae</taxon>
        <taxon>Campylobacter</taxon>
    </lineage>
</organism>
<feature type="transmembrane region" description="Helical" evidence="5">
    <location>
        <begin position="184"/>
        <end position="207"/>
    </location>
</feature>
<dbReference type="InterPro" id="IPR036513">
    <property type="entry name" value="STAS_dom_sf"/>
</dbReference>
<dbReference type="Proteomes" id="UP000650616">
    <property type="component" value="Unassembled WGS sequence"/>
</dbReference>
<dbReference type="InterPro" id="IPR011547">
    <property type="entry name" value="SLC26A/SulP_dom"/>
</dbReference>
<dbReference type="PANTHER" id="PTHR11814">
    <property type="entry name" value="SULFATE TRANSPORTER"/>
    <property type="match status" value="1"/>
</dbReference>
<dbReference type="GO" id="GO:0016020">
    <property type="term" value="C:membrane"/>
    <property type="evidence" value="ECO:0007669"/>
    <property type="project" value="UniProtKB-SubCell"/>
</dbReference>
<dbReference type="Proteomes" id="UP001318760">
    <property type="component" value="Unassembled WGS sequence"/>
</dbReference>
<feature type="transmembrane region" description="Helical" evidence="5">
    <location>
        <begin position="268"/>
        <end position="286"/>
    </location>
</feature>
<feature type="transmembrane region" description="Helical" evidence="5">
    <location>
        <begin position="150"/>
        <end position="172"/>
    </location>
</feature>
<keyword evidence="3 5" id="KW-1133">Transmembrane helix</keyword>
<evidence type="ECO:0000256" key="2">
    <source>
        <dbReference type="ARBA" id="ARBA00022692"/>
    </source>
</evidence>
<evidence type="ECO:0000313" key="7">
    <source>
        <dbReference type="EMBL" id="MBE2986706.1"/>
    </source>
</evidence>
<evidence type="ECO:0000256" key="4">
    <source>
        <dbReference type="ARBA" id="ARBA00023136"/>
    </source>
</evidence>
<feature type="transmembrane region" description="Helical" evidence="5">
    <location>
        <begin position="80"/>
        <end position="98"/>
    </location>
</feature>
<evidence type="ECO:0000313" key="10">
    <source>
        <dbReference type="Proteomes" id="UP001318760"/>
    </source>
</evidence>
<evidence type="ECO:0000256" key="3">
    <source>
        <dbReference type="ARBA" id="ARBA00022989"/>
    </source>
</evidence>
<dbReference type="PROSITE" id="PS50801">
    <property type="entry name" value="STAS"/>
    <property type="match status" value="1"/>
</dbReference>
<keyword evidence="9" id="KW-1185">Reference proteome</keyword>
<name>A0AAW3ZYS8_9BACT</name>
<accession>A0AAW3ZYS8</accession>
<comment type="caution">
    <text evidence="8">The sequence shown here is derived from an EMBL/GenBank/DDBJ whole genome shotgun (WGS) entry which is preliminary data.</text>
</comment>